<dbReference type="InterPro" id="IPR041249">
    <property type="entry name" value="HEPN_DZIP3"/>
</dbReference>
<dbReference type="AlphaFoldDB" id="A0A6J8BJN3"/>
<dbReference type="Proteomes" id="UP000507470">
    <property type="component" value="Unassembled WGS sequence"/>
</dbReference>
<reference evidence="2 3" key="1">
    <citation type="submission" date="2020-06" db="EMBL/GenBank/DDBJ databases">
        <authorList>
            <person name="Li R."/>
            <person name="Bekaert M."/>
        </authorList>
    </citation>
    <scope>NUCLEOTIDE SEQUENCE [LARGE SCALE GENOMIC DNA]</scope>
    <source>
        <strain evidence="3">wild</strain>
    </source>
</reference>
<gene>
    <name evidence="2" type="ORF">MCOR_19334</name>
</gene>
<protein>
    <recommendedName>
        <fullName evidence="1">DZIP3-like HEPN domain-containing protein</fullName>
    </recommendedName>
</protein>
<dbReference type="Pfam" id="PF18738">
    <property type="entry name" value="HEPN_DZIP3"/>
    <property type="match status" value="1"/>
</dbReference>
<feature type="domain" description="DZIP3-like HEPN" evidence="1">
    <location>
        <begin position="75"/>
        <end position="186"/>
    </location>
</feature>
<proteinExistence type="predicted"/>
<dbReference type="EMBL" id="CACVKT020003420">
    <property type="protein sequence ID" value="CAC5383601.1"/>
    <property type="molecule type" value="Genomic_DNA"/>
</dbReference>
<name>A0A6J8BJN3_MYTCO</name>
<accession>A0A6J8BJN3</accession>
<evidence type="ECO:0000259" key="1">
    <source>
        <dbReference type="Pfam" id="PF18738"/>
    </source>
</evidence>
<evidence type="ECO:0000313" key="2">
    <source>
        <dbReference type="EMBL" id="CAC5383601.1"/>
    </source>
</evidence>
<organism evidence="2 3">
    <name type="scientific">Mytilus coruscus</name>
    <name type="common">Sea mussel</name>
    <dbReference type="NCBI Taxonomy" id="42192"/>
    <lineage>
        <taxon>Eukaryota</taxon>
        <taxon>Metazoa</taxon>
        <taxon>Spiralia</taxon>
        <taxon>Lophotrochozoa</taxon>
        <taxon>Mollusca</taxon>
        <taxon>Bivalvia</taxon>
        <taxon>Autobranchia</taxon>
        <taxon>Pteriomorphia</taxon>
        <taxon>Mytilida</taxon>
        <taxon>Mytiloidea</taxon>
        <taxon>Mytilidae</taxon>
        <taxon>Mytilinae</taxon>
        <taxon>Mytilus</taxon>
    </lineage>
</organism>
<sequence length="266" mass="30867">MGTVYSTLFTRPSLNITHFVKLFIVTQTELPNILRELLTVKQPTASLDGDIRSNKYMSKQLRAFDRKVIATVRTKQYANFDVFLMYKIIRNLNLVPPPTRGWDNQNPPTPTEITIGDDVERIRHSWNDIVHSGNTNISDLELENRFSLFIDISSRHELYLNKRNREYVSRIENVKTCCIDPDTGQIYLRQLNDLAEHERKMASSISTVSQNIDELRRQSEMEIPSPYAKVVALQNEQEEIIPKKIKGVCTVRFDKYKIYASSNDLL</sequence>
<evidence type="ECO:0000313" key="3">
    <source>
        <dbReference type="Proteomes" id="UP000507470"/>
    </source>
</evidence>
<keyword evidence="3" id="KW-1185">Reference proteome</keyword>
<dbReference type="OrthoDB" id="6122620at2759"/>